<evidence type="ECO:0000313" key="2">
    <source>
        <dbReference type="EMBL" id="MBG9378773.1"/>
    </source>
</evidence>
<dbReference type="AlphaFoldDB" id="A0A931ME80"/>
<sequence>MKKNKLMILLLAVVLLGGCVQEAHLKTVMVTLTVHNKKGIQAVGIRGNGNPLTWEQDYPMTAVVTDSVYHASFKTMTAFKFTEMKFTVDGAWELEGRPNRKVVYPENRDTVVVNAVFDQQD</sequence>
<evidence type="ECO:0000256" key="1">
    <source>
        <dbReference type="SAM" id="SignalP"/>
    </source>
</evidence>
<proteinExistence type="predicted"/>
<dbReference type="EMBL" id="JADWYR010000004">
    <property type="protein sequence ID" value="MBG9378773.1"/>
    <property type="molecule type" value="Genomic_DNA"/>
</dbReference>
<evidence type="ECO:0000313" key="3">
    <source>
        <dbReference type="Proteomes" id="UP000628448"/>
    </source>
</evidence>
<reference evidence="2" key="1">
    <citation type="submission" date="2020-11" db="EMBL/GenBank/DDBJ databases">
        <title>Bacterial whole genome sequence for Panacibacter sp. DH6.</title>
        <authorList>
            <person name="Le V."/>
            <person name="Ko S."/>
            <person name="Ahn C.-Y."/>
            <person name="Oh H.-M."/>
        </authorList>
    </citation>
    <scope>NUCLEOTIDE SEQUENCE</scope>
    <source>
        <strain evidence="2">DH6</strain>
    </source>
</reference>
<comment type="caution">
    <text evidence="2">The sequence shown here is derived from an EMBL/GenBank/DDBJ whole genome shotgun (WGS) entry which is preliminary data.</text>
</comment>
<accession>A0A931ME80</accession>
<organism evidence="2 3">
    <name type="scientific">Panacibacter microcysteis</name>
    <dbReference type="NCBI Taxonomy" id="2793269"/>
    <lineage>
        <taxon>Bacteria</taxon>
        <taxon>Pseudomonadati</taxon>
        <taxon>Bacteroidota</taxon>
        <taxon>Chitinophagia</taxon>
        <taxon>Chitinophagales</taxon>
        <taxon>Chitinophagaceae</taxon>
        <taxon>Panacibacter</taxon>
    </lineage>
</organism>
<dbReference type="PROSITE" id="PS51257">
    <property type="entry name" value="PROKAR_LIPOPROTEIN"/>
    <property type="match status" value="1"/>
</dbReference>
<feature type="signal peptide" evidence="1">
    <location>
        <begin position="1"/>
        <end position="25"/>
    </location>
</feature>
<gene>
    <name evidence="2" type="ORF">I5907_21250</name>
</gene>
<name>A0A931ME80_9BACT</name>
<keyword evidence="3" id="KW-1185">Reference proteome</keyword>
<dbReference type="Proteomes" id="UP000628448">
    <property type="component" value="Unassembled WGS sequence"/>
</dbReference>
<dbReference type="RefSeq" id="WP_196992878.1">
    <property type="nucleotide sequence ID" value="NZ_JADWYR010000004.1"/>
</dbReference>
<protein>
    <submittedName>
        <fullName evidence="2">Uncharacterized protein</fullName>
    </submittedName>
</protein>
<feature type="chain" id="PRO_5037550686" evidence="1">
    <location>
        <begin position="26"/>
        <end position="121"/>
    </location>
</feature>
<keyword evidence="1" id="KW-0732">Signal</keyword>